<evidence type="ECO:0000313" key="1">
    <source>
        <dbReference type="EMBL" id="KAG5677158.1"/>
    </source>
</evidence>
<dbReference type="EMBL" id="JADBJN010000002">
    <property type="protein sequence ID" value="KAG5677158.1"/>
    <property type="molecule type" value="Genomic_DNA"/>
</dbReference>
<dbReference type="Proteomes" id="UP001107558">
    <property type="component" value="Chromosome 2"/>
</dbReference>
<accession>A0A9J6C6C9</accession>
<name>A0A9J6C6C9_POLVA</name>
<dbReference type="AlphaFoldDB" id="A0A9J6C6C9"/>
<evidence type="ECO:0008006" key="3">
    <source>
        <dbReference type="Google" id="ProtNLM"/>
    </source>
</evidence>
<comment type="caution">
    <text evidence="1">The sequence shown here is derived from an EMBL/GenBank/DDBJ whole genome shotgun (WGS) entry which is preliminary data.</text>
</comment>
<gene>
    <name evidence="1" type="ORF">PVAND_006939</name>
</gene>
<evidence type="ECO:0000313" key="2">
    <source>
        <dbReference type="Proteomes" id="UP001107558"/>
    </source>
</evidence>
<proteinExistence type="predicted"/>
<sequence>MAQQLVWNPEALEIFNARILAEQDHWKYIHEIDEGVFECHHHRCLVRSEPLFLKSIFRAWSHAWEYGNILARHFICAQCNRKFDKFNVYKMHINNC</sequence>
<reference evidence="1" key="1">
    <citation type="submission" date="2021-03" db="EMBL/GenBank/DDBJ databases">
        <title>Chromosome level genome of the anhydrobiotic midge Polypedilum vanderplanki.</title>
        <authorList>
            <person name="Yoshida Y."/>
            <person name="Kikawada T."/>
            <person name="Gusev O."/>
        </authorList>
    </citation>
    <scope>NUCLEOTIDE SEQUENCE</scope>
    <source>
        <strain evidence="1">NIAS01</strain>
        <tissue evidence="1">Whole body or cell culture</tissue>
    </source>
</reference>
<organism evidence="1 2">
    <name type="scientific">Polypedilum vanderplanki</name>
    <name type="common">Sleeping chironomid midge</name>
    <dbReference type="NCBI Taxonomy" id="319348"/>
    <lineage>
        <taxon>Eukaryota</taxon>
        <taxon>Metazoa</taxon>
        <taxon>Ecdysozoa</taxon>
        <taxon>Arthropoda</taxon>
        <taxon>Hexapoda</taxon>
        <taxon>Insecta</taxon>
        <taxon>Pterygota</taxon>
        <taxon>Neoptera</taxon>
        <taxon>Endopterygota</taxon>
        <taxon>Diptera</taxon>
        <taxon>Nematocera</taxon>
        <taxon>Chironomoidea</taxon>
        <taxon>Chironomidae</taxon>
        <taxon>Chironominae</taxon>
        <taxon>Polypedilum</taxon>
        <taxon>Polypedilum</taxon>
    </lineage>
</organism>
<protein>
    <recommendedName>
        <fullName evidence="3">Zinc finger protein</fullName>
    </recommendedName>
</protein>
<keyword evidence="2" id="KW-1185">Reference proteome</keyword>